<comment type="caution">
    <text evidence="1">The sequence shown here is derived from an EMBL/GenBank/DDBJ whole genome shotgun (WGS) entry which is preliminary data.</text>
</comment>
<keyword evidence="2" id="KW-1185">Reference proteome</keyword>
<reference evidence="1" key="1">
    <citation type="submission" date="2019-06" db="EMBL/GenBank/DDBJ databases">
        <authorList>
            <person name="Zheng W."/>
        </authorList>
    </citation>
    <scope>NUCLEOTIDE SEQUENCE</scope>
    <source>
        <strain evidence="1">QDHG01</strain>
    </source>
</reference>
<name>A0A8J8NI24_HALGN</name>
<evidence type="ECO:0000313" key="2">
    <source>
        <dbReference type="Proteomes" id="UP000785679"/>
    </source>
</evidence>
<gene>
    <name evidence="1" type="ORF">FGO68_gene14663</name>
</gene>
<evidence type="ECO:0000313" key="1">
    <source>
        <dbReference type="EMBL" id="TNV74650.1"/>
    </source>
</evidence>
<accession>A0A8J8NI24</accession>
<dbReference type="AlphaFoldDB" id="A0A8J8NI24"/>
<proteinExistence type="predicted"/>
<dbReference type="Proteomes" id="UP000785679">
    <property type="component" value="Unassembled WGS sequence"/>
</dbReference>
<organism evidence="1 2">
    <name type="scientific">Halteria grandinella</name>
    <dbReference type="NCBI Taxonomy" id="5974"/>
    <lineage>
        <taxon>Eukaryota</taxon>
        <taxon>Sar</taxon>
        <taxon>Alveolata</taxon>
        <taxon>Ciliophora</taxon>
        <taxon>Intramacronucleata</taxon>
        <taxon>Spirotrichea</taxon>
        <taxon>Stichotrichia</taxon>
        <taxon>Sporadotrichida</taxon>
        <taxon>Halteriidae</taxon>
        <taxon>Halteria</taxon>
    </lineage>
</organism>
<sequence length="191" mass="23434">MYLQTRRFQLYFEKFVNHIQNKQYLYRLLSYSQYEYEYLNLFIQEHTSANVIVKQIINIWEQNNAVVHKSLLRLSHPFNVIKQREAMKVNSLMTSMSQEEQQFNRLNHHLQDKYKVQQKIKMRISMIYCIIFANQREVQNNDHLLNINLMHLFVNSLQYIFKLCCKQVILLQIIKNFFLDFYLHQVFLEKS</sequence>
<dbReference type="EMBL" id="RRYP01016743">
    <property type="protein sequence ID" value="TNV74650.1"/>
    <property type="molecule type" value="Genomic_DNA"/>
</dbReference>
<protein>
    <submittedName>
        <fullName evidence="1">Uncharacterized protein</fullName>
    </submittedName>
</protein>